<dbReference type="Proteomes" id="UP000176204">
    <property type="component" value="Chromosome I"/>
</dbReference>
<keyword evidence="1" id="KW-0732">Signal</keyword>
<feature type="chain" id="PRO_5014266576" description="Lipoprotein" evidence="1">
    <location>
        <begin position="33"/>
        <end position="67"/>
    </location>
</feature>
<name>A0A1C7PER0_9BACT</name>
<sequence length="67" mass="6802">MKVQAYKDTAKRGYPALAKVAALVAVSCAVSACQPAANADTTVKPAVPGGTPGVPMPHQIILGKDKK</sequence>
<dbReference type="PROSITE" id="PS51257">
    <property type="entry name" value="PROKAR_LIPOPROTEIN"/>
    <property type="match status" value="1"/>
</dbReference>
<organism evidence="2 3">
    <name type="scientific">Akkermansia glycaniphila</name>
    <dbReference type="NCBI Taxonomy" id="1679444"/>
    <lineage>
        <taxon>Bacteria</taxon>
        <taxon>Pseudomonadati</taxon>
        <taxon>Verrucomicrobiota</taxon>
        <taxon>Verrucomicrobiia</taxon>
        <taxon>Verrucomicrobiales</taxon>
        <taxon>Akkermansiaceae</taxon>
        <taxon>Akkermansia</taxon>
    </lineage>
</organism>
<dbReference type="KEGG" id="agl:PYTT_0300"/>
<protein>
    <recommendedName>
        <fullName evidence="4">Lipoprotein</fullName>
    </recommendedName>
</protein>
<evidence type="ECO:0008006" key="4">
    <source>
        <dbReference type="Google" id="ProtNLM"/>
    </source>
</evidence>
<keyword evidence="3" id="KW-1185">Reference proteome</keyword>
<accession>A0A1C7PER0</accession>
<evidence type="ECO:0000313" key="3">
    <source>
        <dbReference type="Proteomes" id="UP000176204"/>
    </source>
</evidence>
<reference evidence="3" key="1">
    <citation type="submission" date="2016-09" db="EMBL/GenBank/DDBJ databases">
        <authorList>
            <person name="Koehorst J."/>
        </authorList>
    </citation>
    <scope>NUCLEOTIDE SEQUENCE [LARGE SCALE GENOMIC DNA]</scope>
</reference>
<feature type="signal peptide" evidence="1">
    <location>
        <begin position="1"/>
        <end position="32"/>
    </location>
</feature>
<dbReference type="EMBL" id="LT629973">
    <property type="protein sequence ID" value="SEH73145.1"/>
    <property type="molecule type" value="Genomic_DNA"/>
</dbReference>
<dbReference type="AlphaFoldDB" id="A0A1C7PER0"/>
<dbReference type="RefSeq" id="WP_067772708.1">
    <property type="nucleotide sequence ID" value="NZ_LIGX01000002.1"/>
</dbReference>
<evidence type="ECO:0000256" key="1">
    <source>
        <dbReference type="SAM" id="SignalP"/>
    </source>
</evidence>
<gene>
    <name evidence="2" type="ORF">PYTT_0300</name>
</gene>
<proteinExistence type="predicted"/>
<dbReference type="STRING" id="1679444.PYTT_0300"/>
<evidence type="ECO:0000313" key="2">
    <source>
        <dbReference type="EMBL" id="SEH73145.1"/>
    </source>
</evidence>